<dbReference type="AlphaFoldDB" id="X1EXT5"/>
<evidence type="ECO:0000313" key="1">
    <source>
        <dbReference type="EMBL" id="GAH38221.1"/>
    </source>
</evidence>
<proteinExistence type="predicted"/>
<sequence>PTIFGTILIINIYYSISLTNRFFTFDVSTATEGPMEDEK</sequence>
<gene>
    <name evidence="1" type="ORF">S03H2_26017</name>
</gene>
<reference evidence="1" key="1">
    <citation type="journal article" date="2014" name="Front. Microbiol.">
        <title>High frequency of phylogenetically diverse reductive dehalogenase-homologous genes in deep subseafloor sedimentary metagenomes.</title>
        <authorList>
            <person name="Kawai M."/>
            <person name="Futagami T."/>
            <person name="Toyoda A."/>
            <person name="Takaki Y."/>
            <person name="Nishi S."/>
            <person name="Hori S."/>
            <person name="Arai W."/>
            <person name="Tsubouchi T."/>
            <person name="Morono Y."/>
            <person name="Uchiyama I."/>
            <person name="Ito T."/>
            <person name="Fujiyama A."/>
            <person name="Inagaki F."/>
            <person name="Takami H."/>
        </authorList>
    </citation>
    <scope>NUCLEOTIDE SEQUENCE</scope>
    <source>
        <strain evidence="1">Expedition CK06-06</strain>
    </source>
</reference>
<feature type="non-terminal residue" evidence="1">
    <location>
        <position position="1"/>
    </location>
</feature>
<name>X1EXT5_9ZZZZ</name>
<dbReference type="EMBL" id="BARU01014915">
    <property type="protein sequence ID" value="GAH38221.1"/>
    <property type="molecule type" value="Genomic_DNA"/>
</dbReference>
<accession>X1EXT5</accession>
<protein>
    <submittedName>
        <fullName evidence="1">Uncharacterized protein</fullName>
    </submittedName>
</protein>
<organism evidence="1">
    <name type="scientific">marine sediment metagenome</name>
    <dbReference type="NCBI Taxonomy" id="412755"/>
    <lineage>
        <taxon>unclassified sequences</taxon>
        <taxon>metagenomes</taxon>
        <taxon>ecological metagenomes</taxon>
    </lineage>
</organism>
<comment type="caution">
    <text evidence="1">The sequence shown here is derived from an EMBL/GenBank/DDBJ whole genome shotgun (WGS) entry which is preliminary data.</text>
</comment>